<dbReference type="EnsemblMetazoa" id="AMEC014437-RA">
    <property type="protein sequence ID" value="AMEC014437-PA"/>
    <property type="gene ID" value="AMEC014437"/>
</dbReference>
<sequence length="217" mass="24512">MYAYGQDGGAPVLTDDVSLQVFMEHLKKLAVSSTTKRIDIFCSTSVRSRARQKSSNEILPTPTVSASTIVRSAMLFSWSWLMFAPTIICRMLSSSSREIVSSSSRSYILKANRSFSSRLFSRFSLFGLIGRKWARTRVNWRKLTRSSLLSAKKECTMRSHSGLIASSGMRRKSSRESVPQSLRSSEVKREYSRSIWFGVTVGGAENLKKKAFSRYFL</sequence>
<dbReference type="SUPFAM" id="SSF82754">
    <property type="entry name" value="C-terminal, gelsolin-like domain of Sec23/24"/>
    <property type="match status" value="1"/>
</dbReference>
<reference evidence="1" key="2">
    <citation type="submission" date="2020-05" db="UniProtKB">
        <authorList>
            <consortium name="EnsemblMetazoa"/>
        </authorList>
    </citation>
    <scope>IDENTIFICATION</scope>
    <source>
        <strain evidence="1">CM1001059</strain>
    </source>
</reference>
<dbReference type="Proteomes" id="UP000075902">
    <property type="component" value="Unassembled WGS sequence"/>
</dbReference>
<dbReference type="AlphaFoldDB" id="A0A182U5T7"/>
<evidence type="ECO:0000313" key="1">
    <source>
        <dbReference type="EnsemblMetazoa" id="AMEC014437-PA"/>
    </source>
</evidence>
<organism evidence="1 2">
    <name type="scientific">Anopheles melas</name>
    <dbReference type="NCBI Taxonomy" id="34690"/>
    <lineage>
        <taxon>Eukaryota</taxon>
        <taxon>Metazoa</taxon>
        <taxon>Ecdysozoa</taxon>
        <taxon>Arthropoda</taxon>
        <taxon>Hexapoda</taxon>
        <taxon>Insecta</taxon>
        <taxon>Pterygota</taxon>
        <taxon>Neoptera</taxon>
        <taxon>Endopterygota</taxon>
        <taxon>Diptera</taxon>
        <taxon>Nematocera</taxon>
        <taxon>Culicoidea</taxon>
        <taxon>Culicidae</taxon>
        <taxon>Anophelinae</taxon>
        <taxon>Anopheles</taxon>
    </lineage>
</organism>
<evidence type="ECO:0000313" key="2">
    <source>
        <dbReference type="Proteomes" id="UP000075902"/>
    </source>
</evidence>
<proteinExistence type="predicted"/>
<protein>
    <submittedName>
        <fullName evidence="1">Uncharacterized protein</fullName>
    </submittedName>
</protein>
<accession>A0A182U5T7</accession>
<keyword evidence="2" id="KW-1185">Reference proteome</keyword>
<dbReference type="InterPro" id="IPR036180">
    <property type="entry name" value="Gelsolin-like_dom_sf"/>
</dbReference>
<dbReference type="STRING" id="34690.A0A182U5T7"/>
<reference evidence="2" key="1">
    <citation type="submission" date="2014-01" db="EMBL/GenBank/DDBJ databases">
        <title>The Genome Sequence of Anopheles melas CM1001059_A (V2).</title>
        <authorList>
            <consortium name="The Broad Institute Genomics Platform"/>
            <person name="Neafsey D.E."/>
            <person name="Besansky N."/>
            <person name="Howell P."/>
            <person name="Walton C."/>
            <person name="Young S.K."/>
            <person name="Zeng Q."/>
            <person name="Gargeya S."/>
            <person name="Fitzgerald M."/>
            <person name="Haas B."/>
            <person name="Abouelleil A."/>
            <person name="Allen A.W."/>
            <person name="Alvarado L."/>
            <person name="Arachchi H.M."/>
            <person name="Berlin A.M."/>
            <person name="Chapman S.B."/>
            <person name="Gainer-Dewar J."/>
            <person name="Goldberg J."/>
            <person name="Griggs A."/>
            <person name="Gujja S."/>
            <person name="Hansen M."/>
            <person name="Howarth C."/>
            <person name="Imamovic A."/>
            <person name="Ireland A."/>
            <person name="Larimer J."/>
            <person name="McCowan C."/>
            <person name="Murphy C."/>
            <person name="Pearson M."/>
            <person name="Poon T.W."/>
            <person name="Priest M."/>
            <person name="Roberts A."/>
            <person name="Saif S."/>
            <person name="Shea T."/>
            <person name="Sisk P."/>
            <person name="Sykes S."/>
            <person name="Wortman J."/>
            <person name="Nusbaum C."/>
            <person name="Birren B."/>
        </authorList>
    </citation>
    <scope>NUCLEOTIDE SEQUENCE [LARGE SCALE GENOMIC DNA]</scope>
    <source>
        <strain evidence="2">CM1001059</strain>
    </source>
</reference>
<dbReference type="VEuPathDB" id="VectorBase:AMEC014437"/>
<dbReference type="Gene3D" id="1.20.120.730">
    <property type="entry name" value="Sec23/Sec24 helical domain"/>
    <property type="match status" value="1"/>
</dbReference>
<name>A0A182U5T7_9DIPT</name>